<dbReference type="InterPro" id="IPR032821">
    <property type="entry name" value="PKS_assoc"/>
</dbReference>
<feature type="non-terminal residue" evidence="4">
    <location>
        <position position="362"/>
    </location>
</feature>
<dbReference type="SUPFAM" id="SSF52151">
    <property type="entry name" value="FabD/lysophospholipase-like"/>
    <property type="match status" value="1"/>
</dbReference>
<dbReference type="Pfam" id="PF00698">
    <property type="entry name" value="Acyl_transf_1"/>
    <property type="match status" value="1"/>
</dbReference>
<dbReference type="SMART" id="SM00825">
    <property type="entry name" value="PKS_KS"/>
    <property type="match status" value="1"/>
</dbReference>
<dbReference type="Gene3D" id="3.30.70.3290">
    <property type="match status" value="1"/>
</dbReference>
<dbReference type="SUPFAM" id="SSF53901">
    <property type="entry name" value="Thiolase-like"/>
    <property type="match status" value="1"/>
</dbReference>
<reference evidence="4 5" key="1">
    <citation type="submission" date="2021-01" db="EMBL/GenBank/DDBJ databases">
        <title>WGS of actinomycetes isolated from Thailand.</title>
        <authorList>
            <person name="Thawai C."/>
        </authorList>
    </citation>
    <scope>NUCLEOTIDE SEQUENCE [LARGE SCALE GENOMIC DNA]</scope>
    <source>
        <strain evidence="4 5">CA3R110</strain>
    </source>
</reference>
<dbReference type="PROSITE" id="PS52004">
    <property type="entry name" value="KS3_2"/>
    <property type="match status" value="1"/>
</dbReference>
<feature type="domain" description="Ketosynthase family 3 (KS3)" evidence="3">
    <location>
        <begin position="1"/>
        <end position="195"/>
    </location>
</feature>
<dbReference type="PANTHER" id="PTHR43775:SF51">
    <property type="entry name" value="INACTIVE PHENOLPHTHIOCEROL SYNTHESIS POLYKETIDE SYNTHASE TYPE I PKS1-RELATED"/>
    <property type="match status" value="1"/>
</dbReference>
<dbReference type="PANTHER" id="PTHR43775">
    <property type="entry name" value="FATTY ACID SYNTHASE"/>
    <property type="match status" value="1"/>
</dbReference>
<sequence>AADGTGFSEGVGVLLVERLSDAQAKGHNVLAVVRGSAVNQDGASNGLTAPNGPSQQRVIRQALASAGLTTAEVDVVEAHGTGTTLGDPIEAQAVIATYGQDRDRPVLLGSLKSNLGHTQAAAGVSGVIKMVMALRHDTVPATLHIDEPSRHIDWTAGAVQLVTENQPWPVLGRPRRAGVSAFGISGTNAHVILESAPAQPVPPVDTPVPAVTAGVVPLAISAKSLPALVGLEDRLRAYLTAAPETDLSAVASTLAVTRSVFEYRAVLLGEETVTGTAVSDPRVVFVFSGQGSQRVGMGEQLAAAFPLFARLHRQVWDLLDVADLDVDDTGYAQPALFALQVALFGLLESWGVRPWAVVGHSV</sequence>
<dbReference type="Pfam" id="PF16197">
    <property type="entry name" value="KAsynt_C_assoc"/>
    <property type="match status" value="1"/>
</dbReference>
<evidence type="ECO:0000313" key="4">
    <source>
        <dbReference type="EMBL" id="MBL1121142.1"/>
    </source>
</evidence>
<comment type="caution">
    <text evidence="4">The sequence shown here is derived from an EMBL/GenBank/DDBJ whole genome shotgun (WGS) entry which is preliminary data.</text>
</comment>
<dbReference type="Proteomes" id="UP000621510">
    <property type="component" value="Unassembled WGS sequence"/>
</dbReference>
<dbReference type="InterPro" id="IPR020841">
    <property type="entry name" value="PKS_Beta-ketoAc_synthase_dom"/>
</dbReference>
<keyword evidence="1" id="KW-0808">Transferase</keyword>
<evidence type="ECO:0000256" key="1">
    <source>
        <dbReference type="ARBA" id="ARBA00022679"/>
    </source>
</evidence>
<evidence type="ECO:0000313" key="5">
    <source>
        <dbReference type="Proteomes" id="UP000621510"/>
    </source>
</evidence>
<dbReference type="Gene3D" id="3.40.366.10">
    <property type="entry name" value="Malonyl-Coenzyme A Acyl Carrier Protein, domain 2"/>
    <property type="match status" value="1"/>
</dbReference>
<organism evidence="4 5">
    <name type="scientific">Streptomyces endocoffeicus</name>
    <dbReference type="NCBI Taxonomy" id="2898945"/>
    <lineage>
        <taxon>Bacteria</taxon>
        <taxon>Bacillati</taxon>
        <taxon>Actinomycetota</taxon>
        <taxon>Actinomycetes</taxon>
        <taxon>Kitasatosporales</taxon>
        <taxon>Streptomycetaceae</taxon>
        <taxon>Streptomyces</taxon>
    </lineage>
</organism>
<feature type="non-terminal residue" evidence="4">
    <location>
        <position position="1"/>
    </location>
</feature>
<dbReference type="Gene3D" id="3.40.47.10">
    <property type="match status" value="1"/>
</dbReference>
<dbReference type="InterPro" id="IPR014043">
    <property type="entry name" value="Acyl_transferase_dom"/>
</dbReference>
<dbReference type="InterPro" id="IPR016035">
    <property type="entry name" value="Acyl_Trfase/lysoPLipase"/>
</dbReference>
<gene>
    <name evidence="4" type="ORF">JK364_54340</name>
</gene>
<evidence type="ECO:0000256" key="2">
    <source>
        <dbReference type="ARBA" id="ARBA00023268"/>
    </source>
</evidence>
<dbReference type="InterPro" id="IPR001227">
    <property type="entry name" value="Ac_transferase_dom_sf"/>
</dbReference>
<keyword evidence="2" id="KW-0511">Multifunctional enzyme</keyword>
<evidence type="ECO:0000259" key="3">
    <source>
        <dbReference type="PROSITE" id="PS52004"/>
    </source>
</evidence>
<dbReference type="InterPro" id="IPR016039">
    <property type="entry name" value="Thiolase-like"/>
</dbReference>
<keyword evidence="5" id="KW-1185">Reference proteome</keyword>
<protein>
    <submittedName>
        <fullName evidence="4">Type I polyketide synthase</fullName>
    </submittedName>
</protein>
<proteinExistence type="predicted"/>
<accession>A0ABS1Q8Z6</accession>
<name>A0ABS1Q8Z6_9ACTN</name>
<dbReference type="InterPro" id="IPR014031">
    <property type="entry name" value="Ketoacyl_synth_C"/>
</dbReference>
<dbReference type="EMBL" id="JAERRG010000159">
    <property type="protein sequence ID" value="MBL1121142.1"/>
    <property type="molecule type" value="Genomic_DNA"/>
</dbReference>
<dbReference type="InterPro" id="IPR050091">
    <property type="entry name" value="PKS_NRPS_Biosynth_Enz"/>
</dbReference>
<dbReference type="CDD" id="cd00833">
    <property type="entry name" value="PKS"/>
    <property type="match status" value="1"/>
</dbReference>
<dbReference type="Pfam" id="PF02801">
    <property type="entry name" value="Ketoacyl-synt_C"/>
    <property type="match status" value="1"/>
</dbReference>